<dbReference type="PANTHER" id="PTHR24009">
    <property type="entry name" value="RNA-BINDING (RRM/RBD/RNP MOTIFS)"/>
    <property type="match status" value="1"/>
</dbReference>
<dbReference type="Gene3D" id="3.30.70.330">
    <property type="match status" value="1"/>
</dbReference>
<name>A0AAD7LMR7_QUISA</name>
<gene>
    <name evidence="10" type="ORF">O6P43_021262</name>
</gene>
<dbReference type="GO" id="GO:0003677">
    <property type="term" value="F:DNA binding"/>
    <property type="evidence" value="ECO:0007669"/>
    <property type="project" value="UniProtKB-KW"/>
</dbReference>
<dbReference type="InterPro" id="IPR012677">
    <property type="entry name" value="Nucleotide-bd_a/b_plait_sf"/>
</dbReference>
<dbReference type="SUPFAM" id="SSF54928">
    <property type="entry name" value="RNA-binding domain, RBD"/>
    <property type="match status" value="1"/>
</dbReference>
<dbReference type="GO" id="GO:0003723">
    <property type="term" value="F:RNA binding"/>
    <property type="evidence" value="ECO:0007669"/>
    <property type="project" value="UniProtKB-UniRule"/>
</dbReference>
<evidence type="ECO:0000313" key="11">
    <source>
        <dbReference type="Proteomes" id="UP001163823"/>
    </source>
</evidence>
<evidence type="ECO:0000259" key="8">
    <source>
        <dbReference type="PROSITE" id="PS50102"/>
    </source>
</evidence>
<proteinExistence type="predicted"/>
<keyword evidence="3 7" id="KW-0862">Zinc</keyword>
<evidence type="ECO:0000256" key="3">
    <source>
        <dbReference type="ARBA" id="ARBA00022833"/>
    </source>
</evidence>
<evidence type="ECO:0000256" key="2">
    <source>
        <dbReference type="ARBA" id="ARBA00022771"/>
    </source>
</evidence>
<dbReference type="InterPro" id="IPR035979">
    <property type="entry name" value="RBD_domain_sf"/>
</dbReference>
<accession>A0AAD7LMR7</accession>
<sequence length="480" mass="54957">MVTRYMMDISESTRILFDKFQKLEPEYVSKIIGYILLRDHGDEEIVRLAMAPDHLLCEMVFKAKTELQRFPNKLAMAPMTPPMDPSHILTHLPAVSPRTFSSPELQNQCLFYNHMEAVKIGMSGFPNDYYYLDNAVGNLSVRGHRRLSSLPDFPAKICQYFNEGYCKHGSSCRYSHEQVIPEGFFQMYDEDQGLQADSYLADIQKHGKAGYNVTKLLASRENDIPSVDRPYGLPSLVLAEDTPKYMQYRNGKHDPCQVVSASRQIYLTFPAESTFTTEDVENYFNTFGPVEDVRIPYQQKRMFGFVTFSNANTVKTILQKGNPHFVCESRVLVKPYREKSKLVDRKYSEIFEHPACYSARYFDMQSELISMSRDYETSNYLERQHLEEQEQAFEFDRRRLAALQLARKSLPVPPCFDYSLDGLKISDHFKSQPAECLGSKPYEKPRLAGTSYTAQDSSQGLNLPDNPFASPVASGISSVV</sequence>
<evidence type="ECO:0000256" key="5">
    <source>
        <dbReference type="ARBA" id="ARBA00023125"/>
    </source>
</evidence>
<feature type="domain" description="RRM" evidence="8">
    <location>
        <begin position="263"/>
        <end position="339"/>
    </location>
</feature>
<dbReference type="SUPFAM" id="SSF90229">
    <property type="entry name" value="CCCH zinc finger"/>
    <property type="match status" value="1"/>
</dbReference>
<dbReference type="InterPro" id="IPR000504">
    <property type="entry name" value="RRM_dom"/>
</dbReference>
<dbReference type="Proteomes" id="UP001163823">
    <property type="component" value="Chromosome 8"/>
</dbReference>
<dbReference type="Pfam" id="PF23182">
    <property type="entry name" value="PABC_AtC3H46"/>
    <property type="match status" value="1"/>
</dbReference>
<dbReference type="SMART" id="SM00360">
    <property type="entry name" value="RRM"/>
    <property type="match status" value="1"/>
</dbReference>
<dbReference type="GO" id="GO:0008270">
    <property type="term" value="F:zinc ion binding"/>
    <property type="evidence" value="ECO:0007669"/>
    <property type="project" value="UniProtKB-KW"/>
</dbReference>
<keyword evidence="5" id="KW-0238">DNA-binding</keyword>
<keyword evidence="4 6" id="KW-0694">RNA-binding</keyword>
<evidence type="ECO:0000256" key="4">
    <source>
        <dbReference type="ARBA" id="ARBA00022884"/>
    </source>
</evidence>
<keyword evidence="11" id="KW-1185">Reference proteome</keyword>
<feature type="zinc finger region" description="C3H1-type" evidence="7">
    <location>
        <begin position="152"/>
        <end position="179"/>
    </location>
</feature>
<comment type="caution">
    <text evidence="10">The sequence shown here is derived from an EMBL/GenBank/DDBJ whole genome shotgun (WGS) entry which is preliminary data.</text>
</comment>
<evidence type="ECO:0000256" key="6">
    <source>
        <dbReference type="PROSITE-ProRule" id="PRU00176"/>
    </source>
</evidence>
<evidence type="ECO:0000313" key="10">
    <source>
        <dbReference type="EMBL" id="KAJ7960878.1"/>
    </source>
</evidence>
<protein>
    <submittedName>
        <fullName evidence="10">Zinc finger CCCH domain-containing protein 18</fullName>
    </submittedName>
</protein>
<dbReference type="SMART" id="SM00356">
    <property type="entry name" value="ZnF_C3H1"/>
    <property type="match status" value="1"/>
</dbReference>
<dbReference type="InterPro" id="IPR036855">
    <property type="entry name" value="Znf_CCCH_sf"/>
</dbReference>
<dbReference type="InterPro" id="IPR034365">
    <property type="entry name" value="AtC3H46-like_RRM"/>
</dbReference>
<dbReference type="PROSITE" id="PS50103">
    <property type="entry name" value="ZF_C3H1"/>
    <property type="match status" value="1"/>
</dbReference>
<dbReference type="Pfam" id="PF00076">
    <property type="entry name" value="RRM_1"/>
    <property type="match status" value="1"/>
</dbReference>
<dbReference type="AlphaFoldDB" id="A0AAD7LMR7"/>
<keyword evidence="2 7" id="KW-0863">Zinc-finger</keyword>
<evidence type="ECO:0000256" key="7">
    <source>
        <dbReference type="PROSITE-ProRule" id="PRU00723"/>
    </source>
</evidence>
<dbReference type="PROSITE" id="PS50102">
    <property type="entry name" value="RRM"/>
    <property type="match status" value="1"/>
</dbReference>
<dbReference type="Gene3D" id="4.10.1000.10">
    <property type="entry name" value="Zinc finger, CCCH-type"/>
    <property type="match status" value="1"/>
</dbReference>
<dbReference type="EMBL" id="JARAOO010000008">
    <property type="protein sequence ID" value="KAJ7960878.1"/>
    <property type="molecule type" value="Genomic_DNA"/>
</dbReference>
<dbReference type="InterPro" id="IPR056276">
    <property type="entry name" value="AtC3H46-like_PABC-like"/>
</dbReference>
<dbReference type="PANTHER" id="PTHR24009:SF0">
    <property type="entry name" value="ZINC FINGER CCCH DOMAIN-CONTAINING PROTEIN 18"/>
    <property type="match status" value="1"/>
</dbReference>
<reference evidence="10" key="1">
    <citation type="journal article" date="2023" name="Science">
        <title>Elucidation of the pathway for biosynthesis of saponin adjuvants from the soapbark tree.</title>
        <authorList>
            <person name="Reed J."/>
            <person name="Orme A."/>
            <person name="El-Demerdash A."/>
            <person name="Owen C."/>
            <person name="Martin L.B.B."/>
            <person name="Misra R.C."/>
            <person name="Kikuchi S."/>
            <person name="Rejzek M."/>
            <person name="Martin A.C."/>
            <person name="Harkess A."/>
            <person name="Leebens-Mack J."/>
            <person name="Louveau T."/>
            <person name="Stephenson M.J."/>
            <person name="Osbourn A."/>
        </authorList>
    </citation>
    <scope>NUCLEOTIDE SEQUENCE</scope>
    <source>
        <strain evidence="10">S10</strain>
    </source>
</reference>
<dbReference type="KEGG" id="qsa:O6P43_021262"/>
<feature type="domain" description="C3H1-type" evidence="9">
    <location>
        <begin position="152"/>
        <end position="179"/>
    </location>
</feature>
<evidence type="ECO:0000256" key="1">
    <source>
        <dbReference type="ARBA" id="ARBA00022723"/>
    </source>
</evidence>
<dbReference type="CDD" id="cd12458">
    <property type="entry name" value="RRM_AtC3H46_like"/>
    <property type="match status" value="1"/>
</dbReference>
<dbReference type="FunFam" id="3.30.70.330:FF:000678">
    <property type="entry name" value="zinc finger CCCH domain-containing protein 53-like isoform X2"/>
    <property type="match status" value="1"/>
</dbReference>
<organism evidence="10 11">
    <name type="scientific">Quillaja saponaria</name>
    <name type="common">Soap bark tree</name>
    <dbReference type="NCBI Taxonomy" id="32244"/>
    <lineage>
        <taxon>Eukaryota</taxon>
        <taxon>Viridiplantae</taxon>
        <taxon>Streptophyta</taxon>
        <taxon>Embryophyta</taxon>
        <taxon>Tracheophyta</taxon>
        <taxon>Spermatophyta</taxon>
        <taxon>Magnoliopsida</taxon>
        <taxon>eudicotyledons</taxon>
        <taxon>Gunneridae</taxon>
        <taxon>Pentapetalae</taxon>
        <taxon>rosids</taxon>
        <taxon>fabids</taxon>
        <taxon>Fabales</taxon>
        <taxon>Quillajaceae</taxon>
        <taxon>Quillaja</taxon>
    </lineage>
</organism>
<keyword evidence="1 7" id="KW-0479">Metal-binding</keyword>
<dbReference type="Pfam" id="PF00642">
    <property type="entry name" value="zf-CCCH"/>
    <property type="match status" value="1"/>
</dbReference>
<evidence type="ECO:0000259" key="9">
    <source>
        <dbReference type="PROSITE" id="PS50103"/>
    </source>
</evidence>
<dbReference type="InterPro" id="IPR000571">
    <property type="entry name" value="Znf_CCCH"/>
</dbReference>